<proteinExistence type="predicted"/>
<dbReference type="InterPro" id="IPR035307">
    <property type="entry name" value="DEFB136/42"/>
</dbReference>
<evidence type="ECO:0000313" key="2">
    <source>
        <dbReference type="Ensembl" id="ENSDNVP00000022147.1"/>
    </source>
</evidence>
<protein>
    <recommendedName>
        <fullName evidence="4">GLL7 protein</fullName>
    </recommendedName>
</protein>
<dbReference type="Ensembl" id="ENSDNVT00000026713.1">
    <property type="protein sequence ID" value="ENSDNVP00000022147.1"/>
    <property type="gene ID" value="ENSDNVG00000015425.1"/>
</dbReference>
<reference evidence="2" key="1">
    <citation type="submission" date="2025-08" db="UniProtKB">
        <authorList>
            <consortium name="Ensembl"/>
        </authorList>
    </citation>
    <scope>IDENTIFICATION</scope>
</reference>
<reference evidence="2" key="2">
    <citation type="submission" date="2025-09" db="UniProtKB">
        <authorList>
            <consortium name="Ensembl"/>
        </authorList>
    </citation>
    <scope>IDENTIFICATION</scope>
</reference>
<feature type="chain" id="PRO_5034194836" description="GLL7 protein" evidence="1">
    <location>
        <begin position="21"/>
        <end position="72"/>
    </location>
</feature>
<evidence type="ECO:0008006" key="4">
    <source>
        <dbReference type="Google" id="ProtNLM"/>
    </source>
</evidence>
<dbReference type="AlphaFoldDB" id="A0A8C4KEJ2"/>
<feature type="signal peptide" evidence="1">
    <location>
        <begin position="1"/>
        <end position="20"/>
    </location>
</feature>
<keyword evidence="1" id="KW-0732">Signal</keyword>
<keyword evidence="3" id="KW-1185">Reference proteome</keyword>
<accession>A0A8C4KEJ2</accession>
<evidence type="ECO:0000256" key="1">
    <source>
        <dbReference type="SAM" id="SignalP"/>
    </source>
</evidence>
<dbReference type="Pfam" id="PF17333">
    <property type="entry name" value="DEFB136"/>
    <property type="match status" value="1"/>
</dbReference>
<evidence type="ECO:0000313" key="3">
    <source>
        <dbReference type="Proteomes" id="UP000694423"/>
    </source>
</evidence>
<organism evidence="2 3">
    <name type="scientific">Dromaius novaehollandiae</name>
    <name type="common">Emu</name>
    <dbReference type="NCBI Taxonomy" id="8790"/>
    <lineage>
        <taxon>Eukaryota</taxon>
        <taxon>Metazoa</taxon>
        <taxon>Chordata</taxon>
        <taxon>Craniata</taxon>
        <taxon>Vertebrata</taxon>
        <taxon>Euteleostomi</taxon>
        <taxon>Archelosauria</taxon>
        <taxon>Archosauria</taxon>
        <taxon>Dinosauria</taxon>
        <taxon>Saurischia</taxon>
        <taxon>Theropoda</taxon>
        <taxon>Coelurosauria</taxon>
        <taxon>Aves</taxon>
        <taxon>Palaeognathae</taxon>
        <taxon>Casuariiformes</taxon>
        <taxon>Dromaiidae</taxon>
        <taxon>Dromaius</taxon>
    </lineage>
</organism>
<name>A0A8C4KEJ2_DRONO</name>
<sequence length="72" mass="8557">MRFLCLLLVVLFLVLQGVTGQPFILRPLNHCTLQNGRCFPGTCPHSYYWIDLCHNRYSCCKRYVEVQESLWY</sequence>
<dbReference type="GO" id="GO:0042742">
    <property type="term" value="P:defense response to bacterium"/>
    <property type="evidence" value="ECO:0007669"/>
    <property type="project" value="InterPro"/>
</dbReference>
<dbReference type="SUPFAM" id="SSF57392">
    <property type="entry name" value="Defensin-like"/>
    <property type="match status" value="1"/>
</dbReference>
<dbReference type="Proteomes" id="UP000694423">
    <property type="component" value="Unplaced"/>
</dbReference>